<dbReference type="AlphaFoldDB" id="A0A107G9Y8"/>
<accession>A0A107G9Y8</accession>
<dbReference type="EMBL" id="LPIX01000031">
    <property type="protein sequence ID" value="KWE08061.1"/>
    <property type="molecule type" value="Genomic_DNA"/>
</dbReference>
<name>A0A107G9Y8_9BURK</name>
<evidence type="ECO:0000313" key="2">
    <source>
        <dbReference type="Proteomes" id="UP000062998"/>
    </source>
</evidence>
<dbReference type="RefSeq" id="WP_059962977.1">
    <property type="nucleotide sequence ID" value="NZ_JAXKSK010000012.1"/>
</dbReference>
<organism evidence="1 2">
    <name type="scientific">Burkholderia ubonensis</name>
    <dbReference type="NCBI Taxonomy" id="101571"/>
    <lineage>
        <taxon>Bacteria</taxon>
        <taxon>Pseudomonadati</taxon>
        <taxon>Pseudomonadota</taxon>
        <taxon>Betaproteobacteria</taxon>
        <taxon>Burkholderiales</taxon>
        <taxon>Burkholderiaceae</taxon>
        <taxon>Burkholderia</taxon>
        <taxon>Burkholderia cepacia complex</taxon>
    </lineage>
</organism>
<reference evidence="1 2" key="1">
    <citation type="submission" date="2015-11" db="EMBL/GenBank/DDBJ databases">
        <title>Expanding the genomic diversity of Burkholderia species for the development of highly accurate diagnostics.</title>
        <authorList>
            <person name="Sahl J."/>
            <person name="Keim P."/>
            <person name="Wagner D."/>
        </authorList>
    </citation>
    <scope>NUCLEOTIDE SEQUENCE [LARGE SCALE GENOMIC DNA]</scope>
    <source>
        <strain evidence="1 2">MSMB2167WGS</strain>
    </source>
</reference>
<evidence type="ECO:0000313" key="1">
    <source>
        <dbReference type="EMBL" id="KWE08061.1"/>
    </source>
</evidence>
<comment type="caution">
    <text evidence="1">The sequence shown here is derived from an EMBL/GenBank/DDBJ whole genome shotgun (WGS) entry which is preliminary data.</text>
</comment>
<proteinExistence type="predicted"/>
<protein>
    <submittedName>
        <fullName evidence="1">Uncharacterized protein</fullName>
    </submittedName>
</protein>
<gene>
    <name evidence="1" type="ORF">WL73_08690</name>
</gene>
<dbReference type="Proteomes" id="UP000062998">
    <property type="component" value="Unassembled WGS sequence"/>
</dbReference>
<sequence>MPDGDEMTEQHIDLAKISGKLGSKRGVWVNRRYEIGGEPATRECFIKKTDGRFNVGFDDYLDKYEDAVDLYFVYLRAEFSELSRAVEFVVREGFASVDDLTR</sequence>